<evidence type="ECO:0000313" key="4">
    <source>
        <dbReference type="EMBL" id="KAI3428730.1"/>
    </source>
</evidence>
<feature type="domain" description="4Fe-4S ferredoxin-type" evidence="3">
    <location>
        <begin position="167"/>
        <end position="195"/>
    </location>
</feature>
<dbReference type="SUPFAM" id="SSF46565">
    <property type="entry name" value="Chaperone J-domain"/>
    <property type="match status" value="1"/>
</dbReference>
<comment type="caution">
    <text evidence="4">The sequence shown here is derived from an EMBL/GenBank/DDBJ whole genome shotgun (WGS) entry which is preliminary data.</text>
</comment>
<feature type="region of interest" description="Disordered" evidence="1">
    <location>
        <begin position="18"/>
        <end position="64"/>
    </location>
</feature>
<proteinExistence type="predicted"/>
<protein>
    <submittedName>
        <fullName evidence="4">Uncharacterized protein</fullName>
    </submittedName>
</protein>
<dbReference type="EMBL" id="SIDB01000009">
    <property type="protein sequence ID" value="KAI3428730.1"/>
    <property type="molecule type" value="Genomic_DNA"/>
</dbReference>
<dbReference type="InterPro" id="IPR001623">
    <property type="entry name" value="DnaJ_domain"/>
</dbReference>
<organism evidence="4 5">
    <name type="scientific">Chlorella vulgaris</name>
    <name type="common">Green alga</name>
    <dbReference type="NCBI Taxonomy" id="3077"/>
    <lineage>
        <taxon>Eukaryota</taxon>
        <taxon>Viridiplantae</taxon>
        <taxon>Chlorophyta</taxon>
        <taxon>core chlorophytes</taxon>
        <taxon>Trebouxiophyceae</taxon>
        <taxon>Chlorellales</taxon>
        <taxon>Chlorellaceae</taxon>
        <taxon>Chlorella clade</taxon>
        <taxon>Chlorella</taxon>
    </lineage>
</organism>
<dbReference type="Pfam" id="PF00226">
    <property type="entry name" value="DnaJ"/>
    <property type="match status" value="1"/>
</dbReference>
<feature type="compositionally biased region" description="Basic residues" evidence="1">
    <location>
        <begin position="55"/>
        <end position="64"/>
    </location>
</feature>
<feature type="domain" description="J" evidence="2">
    <location>
        <begin position="85"/>
        <end position="149"/>
    </location>
</feature>
<dbReference type="CDD" id="cd06257">
    <property type="entry name" value="DnaJ"/>
    <property type="match status" value="1"/>
</dbReference>
<dbReference type="InterPro" id="IPR036869">
    <property type="entry name" value="J_dom_sf"/>
</dbReference>
<feature type="compositionally biased region" description="Polar residues" evidence="1">
    <location>
        <begin position="34"/>
        <end position="43"/>
    </location>
</feature>
<dbReference type="Proteomes" id="UP001055712">
    <property type="component" value="Unassembled WGS sequence"/>
</dbReference>
<dbReference type="OrthoDB" id="376357at2759"/>
<sequence length="365" mass="39595">MGATVRAAAPQAACSVPPAASTRSATSAAHGLSGATTRCNVSRPSCRHTLDHRSSSRRVGRHSVRVTAWQPPAGATNASDAEDTDYYAILGLSYTASTDEIKRAYRRLAKEFHPDVSADESNTEFAIFLNDVYDTLSDPEKRAAYDSIVGFQVGGINPFRDTSYERDSVFVDEFTCIGCRNCHNVACSTFEMEDEWGRARVRQQGVDGVEKLQEAIDCCPVTCIHWVTAPQLALLEETMSRMERVAAFLLLTGGGKGANLNVFVEASLAWEKRQSALQAKAQADTRWSFFKGGAAAGSKMQNGAQEADAYARTNATLGRGVNAATVAAAARRWRDYQRTKRQKETRLLSTNSSVSLDSADEAAVV</sequence>
<dbReference type="AlphaFoldDB" id="A0A9D4YVZ7"/>
<evidence type="ECO:0000313" key="5">
    <source>
        <dbReference type="Proteomes" id="UP001055712"/>
    </source>
</evidence>
<reference evidence="4" key="2">
    <citation type="submission" date="2020-11" db="EMBL/GenBank/DDBJ databases">
        <authorList>
            <person name="Cecchin M."/>
            <person name="Marcolungo L."/>
            <person name="Rossato M."/>
            <person name="Girolomoni L."/>
            <person name="Cosentino E."/>
            <person name="Cuine S."/>
            <person name="Li-Beisson Y."/>
            <person name="Delledonne M."/>
            <person name="Ballottari M."/>
        </authorList>
    </citation>
    <scope>NUCLEOTIDE SEQUENCE</scope>
    <source>
        <strain evidence="4">211/11P</strain>
        <tissue evidence="4">Whole cell</tissue>
    </source>
</reference>
<dbReference type="Pfam" id="PF13370">
    <property type="entry name" value="Fer4_13"/>
    <property type="match status" value="1"/>
</dbReference>
<dbReference type="PANTHER" id="PTHR44579">
    <property type="entry name" value="OS01G0730500 PROTEIN"/>
    <property type="match status" value="1"/>
</dbReference>
<gene>
    <name evidence="4" type="ORF">D9Q98_007554</name>
</gene>
<evidence type="ECO:0000259" key="2">
    <source>
        <dbReference type="PROSITE" id="PS50076"/>
    </source>
</evidence>
<dbReference type="PROSITE" id="PS51379">
    <property type="entry name" value="4FE4S_FER_2"/>
    <property type="match status" value="1"/>
</dbReference>
<accession>A0A9D4YVZ7</accession>
<dbReference type="Gene3D" id="1.10.287.110">
    <property type="entry name" value="DnaJ domain"/>
    <property type="match status" value="1"/>
</dbReference>
<dbReference type="PANTHER" id="PTHR44579:SF2">
    <property type="entry name" value="OS01G0730500 PROTEIN"/>
    <property type="match status" value="1"/>
</dbReference>
<feature type="compositionally biased region" description="Low complexity" evidence="1">
    <location>
        <begin position="19"/>
        <end position="29"/>
    </location>
</feature>
<reference evidence="4" key="1">
    <citation type="journal article" date="2019" name="Plant J.">
        <title>Chlorella vulgaris genome assembly and annotation reveals the molecular basis for metabolic acclimation to high light conditions.</title>
        <authorList>
            <person name="Cecchin M."/>
            <person name="Marcolungo L."/>
            <person name="Rossato M."/>
            <person name="Girolomoni L."/>
            <person name="Cosentino E."/>
            <person name="Cuine S."/>
            <person name="Li-Beisson Y."/>
            <person name="Delledonne M."/>
            <person name="Ballottari M."/>
        </authorList>
    </citation>
    <scope>NUCLEOTIDE SEQUENCE</scope>
    <source>
        <strain evidence="4">211/11P</strain>
    </source>
</reference>
<dbReference type="SUPFAM" id="SSF54862">
    <property type="entry name" value="4Fe-4S ferredoxins"/>
    <property type="match status" value="1"/>
</dbReference>
<name>A0A9D4YVZ7_CHLVU</name>
<evidence type="ECO:0000259" key="3">
    <source>
        <dbReference type="PROSITE" id="PS51379"/>
    </source>
</evidence>
<evidence type="ECO:0000256" key="1">
    <source>
        <dbReference type="SAM" id="MobiDB-lite"/>
    </source>
</evidence>
<dbReference type="InterPro" id="IPR017896">
    <property type="entry name" value="4Fe4S_Fe-S-bd"/>
</dbReference>
<dbReference type="SMART" id="SM00271">
    <property type="entry name" value="DnaJ"/>
    <property type="match status" value="1"/>
</dbReference>
<dbReference type="PROSITE" id="PS50076">
    <property type="entry name" value="DNAJ_2"/>
    <property type="match status" value="1"/>
</dbReference>
<dbReference type="PRINTS" id="PR00625">
    <property type="entry name" value="JDOMAIN"/>
</dbReference>
<dbReference type="Gene3D" id="3.30.70.20">
    <property type="match status" value="1"/>
</dbReference>
<keyword evidence="5" id="KW-1185">Reference proteome</keyword>